<feature type="region of interest" description="Disordered" evidence="1">
    <location>
        <begin position="94"/>
        <end position="138"/>
    </location>
</feature>
<proteinExistence type="predicted"/>
<evidence type="ECO:0000256" key="1">
    <source>
        <dbReference type="SAM" id="MobiDB-lite"/>
    </source>
</evidence>
<dbReference type="EMBL" id="MN740714">
    <property type="protein sequence ID" value="QHS80527.1"/>
    <property type="molecule type" value="Genomic_DNA"/>
</dbReference>
<dbReference type="InterPro" id="IPR043905">
    <property type="entry name" value="DUF5771"/>
</dbReference>
<reference evidence="2" key="1">
    <citation type="journal article" date="2020" name="Nature">
        <title>Giant virus diversity and host interactions through global metagenomics.</title>
        <authorList>
            <person name="Schulz F."/>
            <person name="Roux S."/>
            <person name="Paez-Espino D."/>
            <person name="Jungbluth S."/>
            <person name="Walsh D.A."/>
            <person name="Denef V.J."/>
            <person name="McMahon K.D."/>
            <person name="Konstantinidis K.T."/>
            <person name="Eloe-Fadrosh E.A."/>
            <person name="Kyrpides N.C."/>
            <person name="Woyke T."/>
        </authorList>
    </citation>
    <scope>NUCLEOTIDE SEQUENCE</scope>
    <source>
        <strain evidence="2">GVMAG-S-1091796-13</strain>
    </source>
</reference>
<name>A0A6C0AL11_9ZZZZ</name>
<sequence>MRTSYTKRTKSKRRSPKKSKSKVRIPATKGKLFGYHVDNLARDRRSLLKSLIRSRRATFSEIIKRLNVLVIYNKRKHPETSKKIKRDLDYIERHMSQYRLSPQKKSPKKKSYKKKSPKKKSYKKKSPKKKSYKKKSYM</sequence>
<feature type="compositionally biased region" description="Basic residues" evidence="1">
    <location>
        <begin position="1"/>
        <end position="23"/>
    </location>
</feature>
<evidence type="ECO:0000313" key="2">
    <source>
        <dbReference type="EMBL" id="QHS80527.1"/>
    </source>
</evidence>
<feature type="region of interest" description="Disordered" evidence="1">
    <location>
        <begin position="1"/>
        <end position="27"/>
    </location>
</feature>
<organism evidence="2">
    <name type="scientific">viral metagenome</name>
    <dbReference type="NCBI Taxonomy" id="1070528"/>
    <lineage>
        <taxon>unclassified sequences</taxon>
        <taxon>metagenomes</taxon>
        <taxon>organismal metagenomes</taxon>
    </lineage>
</organism>
<accession>A0A6C0AL11</accession>
<feature type="compositionally biased region" description="Basic residues" evidence="1">
    <location>
        <begin position="105"/>
        <end position="138"/>
    </location>
</feature>
<protein>
    <submittedName>
        <fullName evidence="2">Uncharacterized protein</fullName>
    </submittedName>
</protein>
<dbReference type="AlphaFoldDB" id="A0A6C0AL11"/>
<dbReference type="Pfam" id="PF19075">
    <property type="entry name" value="DUF5771"/>
    <property type="match status" value="1"/>
</dbReference>